<dbReference type="Proteomes" id="UP001196565">
    <property type="component" value="Unassembled WGS sequence"/>
</dbReference>
<name>A0ABS7AC18_9PROT</name>
<dbReference type="InterPro" id="IPR011060">
    <property type="entry name" value="RibuloseP-bd_barrel"/>
</dbReference>
<dbReference type="Gene3D" id="3.40.50.12500">
    <property type="match status" value="1"/>
</dbReference>
<keyword evidence="3" id="KW-1185">Reference proteome</keyword>
<comment type="caution">
    <text evidence="2">The sequence shown here is derived from an EMBL/GenBank/DDBJ whole genome shotgun (WGS) entry which is preliminary data.</text>
</comment>
<dbReference type="PANTHER" id="PTHR28047">
    <property type="entry name" value="PROTEIN DCG1"/>
    <property type="match status" value="1"/>
</dbReference>
<dbReference type="PROSITE" id="PS51257">
    <property type="entry name" value="PROKAR_LIPOPROTEIN"/>
    <property type="match status" value="1"/>
</dbReference>
<dbReference type="InterPro" id="IPR053714">
    <property type="entry name" value="Iso_Racemase_Enz_sf"/>
</dbReference>
<protein>
    <submittedName>
        <fullName evidence="2">Aspartate/glutamate racemase family protein</fullName>
    </submittedName>
</protein>
<reference evidence="2 3" key="1">
    <citation type="submission" date="2021-07" db="EMBL/GenBank/DDBJ databases">
        <authorList>
            <person name="So Y."/>
        </authorList>
    </citation>
    <scope>NUCLEOTIDE SEQUENCE [LARGE SCALE GENOMIC DNA]</scope>
    <source>
        <strain evidence="2 3">HJA6</strain>
    </source>
</reference>
<gene>
    <name evidence="2" type="ORF">KPL78_18425</name>
</gene>
<accession>A0ABS7AC18</accession>
<evidence type="ECO:0000256" key="1">
    <source>
        <dbReference type="ARBA" id="ARBA00038414"/>
    </source>
</evidence>
<dbReference type="Pfam" id="PF01177">
    <property type="entry name" value="Asp_Glu_race"/>
    <property type="match status" value="1"/>
</dbReference>
<proteinExistence type="inferred from homology"/>
<evidence type="ECO:0000313" key="3">
    <source>
        <dbReference type="Proteomes" id="UP001196565"/>
    </source>
</evidence>
<sequence>MTERILVINPNSSLSCTDGIAGALAHFAAPGLPHLDVVRLEQGPPAIVTWRDWYSVAEPLCSMVESEPADAYVIACVSDPGIEAVRTATDKPVFGTLRCGIAAAMMRGERFGIVGFTEKSRPRQRRAMQALGVEDRHAGTVALNLDMEVLTDPVAPRARLAEAARELVAMGAEAVVLGCAGMAGHRAFAEDACGVPVIEPCQAAASQALLAVLAGRGRREPQRVAA</sequence>
<dbReference type="SUPFAM" id="SSF51366">
    <property type="entry name" value="Ribulose-phoshate binding barrel"/>
    <property type="match status" value="1"/>
</dbReference>
<dbReference type="InterPro" id="IPR015942">
    <property type="entry name" value="Asp/Glu/hydantoin_racemase"/>
</dbReference>
<evidence type="ECO:0000313" key="2">
    <source>
        <dbReference type="EMBL" id="MBW6399841.1"/>
    </source>
</evidence>
<dbReference type="InterPro" id="IPR052186">
    <property type="entry name" value="Hydantoin_racemase-like"/>
</dbReference>
<dbReference type="PANTHER" id="PTHR28047:SF5">
    <property type="entry name" value="PROTEIN DCG1"/>
    <property type="match status" value="1"/>
</dbReference>
<comment type="similarity">
    <text evidence="1">Belongs to the HyuE racemase family.</text>
</comment>
<dbReference type="RefSeq" id="WP_219764431.1">
    <property type="nucleotide sequence ID" value="NZ_JAHYBZ010000006.1"/>
</dbReference>
<organism evidence="2 3">
    <name type="scientific">Roseomonas alba</name>
    <dbReference type="NCBI Taxonomy" id="2846776"/>
    <lineage>
        <taxon>Bacteria</taxon>
        <taxon>Pseudomonadati</taxon>
        <taxon>Pseudomonadota</taxon>
        <taxon>Alphaproteobacteria</taxon>
        <taxon>Acetobacterales</taxon>
        <taxon>Roseomonadaceae</taxon>
        <taxon>Roseomonas</taxon>
    </lineage>
</organism>
<dbReference type="EMBL" id="JAHYBZ010000006">
    <property type="protein sequence ID" value="MBW6399841.1"/>
    <property type="molecule type" value="Genomic_DNA"/>
</dbReference>